<dbReference type="InterPro" id="IPR023370">
    <property type="entry name" value="TrmO-like_N"/>
</dbReference>
<gene>
    <name evidence="5" type="ORF">MMIC_P0250</name>
</gene>
<proteinExistence type="inferred from homology"/>
<dbReference type="RefSeq" id="WP_072658520.1">
    <property type="nucleotide sequence ID" value="NZ_BDFD01000002.1"/>
</dbReference>
<keyword evidence="5" id="KW-0808">Transferase</keyword>
<comment type="caution">
    <text evidence="5">The sequence shown here is derived from an EMBL/GenBank/DDBJ whole genome shotgun (WGS) entry which is preliminary data.</text>
</comment>
<comment type="similarity">
    <text evidence="2">Belongs to the tRNA methyltransferase O family.</text>
</comment>
<dbReference type="Gene3D" id="2.40.30.70">
    <property type="entry name" value="YaeB-like"/>
    <property type="match status" value="1"/>
</dbReference>
<keyword evidence="1" id="KW-0949">S-adenosyl-L-methionine</keyword>
<dbReference type="GO" id="GO:0032259">
    <property type="term" value="P:methylation"/>
    <property type="evidence" value="ECO:0007669"/>
    <property type="project" value="UniProtKB-KW"/>
</dbReference>
<keyword evidence="5" id="KW-0489">Methyltransferase</keyword>
<dbReference type="Proteomes" id="UP000231632">
    <property type="component" value="Unassembled WGS sequence"/>
</dbReference>
<dbReference type="SUPFAM" id="SSF118196">
    <property type="entry name" value="YaeB-like"/>
    <property type="match status" value="1"/>
</dbReference>
<dbReference type="InterPro" id="IPR036414">
    <property type="entry name" value="YaeB_N_sf"/>
</dbReference>
<dbReference type="NCBIfam" id="TIGR00104">
    <property type="entry name" value="tRNA_TsaA"/>
    <property type="match status" value="1"/>
</dbReference>
<sequence length="199" mass="21872">MSKDKTAFPAKQRWGRKPSKNIAPKNYTADFAHEKNAAIEISMTPIGVVHSSYRERFAVPRQPSLDDAQAASIELNAGLNLEQAVQDLDGFSHIWVIYWMHLNQGWNPTVTPPRGPKVKRGLLATRAPHRPNSIGLSAVRLTGIEGRILHIKGHDMLDGTPVLDIKPYLPYADAFPDASSGWVEETGLTELGISINTGS</sequence>
<evidence type="ECO:0000313" key="6">
    <source>
        <dbReference type="Proteomes" id="UP000231632"/>
    </source>
</evidence>
<name>A0A1L8CK80_9PROT</name>
<organism evidence="5 6">
    <name type="scientific">Mariprofundus micogutta</name>
    <dbReference type="NCBI Taxonomy" id="1921010"/>
    <lineage>
        <taxon>Bacteria</taxon>
        <taxon>Pseudomonadati</taxon>
        <taxon>Pseudomonadota</taxon>
        <taxon>Candidatius Mariprofundia</taxon>
        <taxon>Mariprofundales</taxon>
        <taxon>Mariprofundaceae</taxon>
        <taxon>Mariprofundus</taxon>
    </lineage>
</organism>
<dbReference type="OrthoDB" id="5290300at2"/>
<dbReference type="EMBL" id="BDFD01000002">
    <property type="protein sequence ID" value="GAV19316.1"/>
    <property type="molecule type" value="Genomic_DNA"/>
</dbReference>
<dbReference type="Pfam" id="PF01980">
    <property type="entry name" value="TrmO_N"/>
    <property type="match status" value="1"/>
</dbReference>
<dbReference type="InterPro" id="IPR040372">
    <property type="entry name" value="YaeB-like"/>
</dbReference>
<dbReference type="AlphaFoldDB" id="A0A1L8CK80"/>
<dbReference type="STRING" id="1921010.MMIC_P0250"/>
<dbReference type="PANTHER" id="PTHR12818:SF0">
    <property type="entry name" value="TRNA (ADENINE(37)-N6)-METHYLTRANSFERASE"/>
    <property type="match status" value="1"/>
</dbReference>
<dbReference type="PROSITE" id="PS51668">
    <property type="entry name" value="TSAA_2"/>
    <property type="match status" value="1"/>
</dbReference>
<feature type="domain" description="TsaA-like" evidence="4">
    <location>
        <begin position="43"/>
        <end position="177"/>
    </location>
</feature>
<keyword evidence="6" id="KW-1185">Reference proteome</keyword>
<evidence type="ECO:0000259" key="4">
    <source>
        <dbReference type="PROSITE" id="PS51668"/>
    </source>
</evidence>
<dbReference type="CDD" id="cd09281">
    <property type="entry name" value="UPF0066"/>
    <property type="match status" value="1"/>
</dbReference>
<accession>A0A1L8CK80</accession>
<evidence type="ECO:0000256" key="3">
    <source>
        <dbReference type="SAM" id="MobiDB-lite"/>
    </source>
</evidence>
<feature type="region of interest" description="Disordered" evidence="3">
    <location>
        <begin position="1"/>
        <end position="22"/>
    </location>
</feature>
<evidence type="ECO:0000256" key="2">
    <source>
        <dbReference type="ARBA" id="ARBA00033753"/>
    </source>
</evidence>
<dbReference type="PANTHER" id="PTHR12818">
    <property type="entry name" value="TRNA (ADENINE(37)-N6)-METHYLTRANSFERASE"/>
    <property type="match status" value="1"/>
</dbReference>
<evidence type="ECO:0000313" key="5">
    <source>
        <dbReference type="EMBL" id="GAV19316.1"/>
    </source>
</evidence>
<reference evidence="5 6" key="1">
    <citation type="journal article" date="2017" name="Arch. Microbiol.">
        <title>Mariprofundus micogutta sp. nov., a novel iron-oxidizing zetaproteobacterium isolated from a deep-sea hydrothermal field at the Bayonnaise knoll of the Izu-Ogasawara arc, and a description of Mariprofundales ord. nov. and Zetaproteobacteria classis nov.</title>
        <authorList>
            <person name="Makita H."/>
            <person name="Tanaka E."/>
            <person name="Mitsunobu S."/>
            <person name="Miyazaki M."/>
            <person name="Nunoura T."/>
            <person name="Uematsu K."/>
            <person name="Takaki Y."/>
            <person name="Nishi S."/>
            <person name="Shimamura S."/>
            <person name="Takai K."/>
        </authorList>
    </citation>
    <scope>NUCLEOTIDE SEQUENCE [LARGE SCALE GENOMIC DNA]</scope>
    <source>
        <strain evidence="5 6">ET2</strain>
    </source>
</reference>
<protein>
    <submittedName>
        <fullName evidence="5">Putative tRNA (Adenine(37)-N6)-methyltransferase</fullName>
    </submittedName>
</protein>
<dbReference type="GO" id="GO:0008168">
    <property type="term" value="F:methyltransferase activity"/>
    <property type="evidence" value="ECO:0007669"/>
    <property type="project" value="UniProtKB-KW"/>
</dbReference>
<dbReference type="InterPro" id="IPR036413">
    <property type="entry name" value="YaeB-like_sf"/>
</dbReference>
<evidence type="ECO:0000256" key="1">
    <source>
        <dbReference type="ARBA" id="ARBA00022691"/>
    </source>
</evidence>